<feature type="transmembrane region" description="Helical" evidence="1">
    <location>
        <begin position="43"/>
        <end position="61"/>
    </location>
</feature>
<keyword evidence="1" id="KW-1133">Transmembrane helix</keyword>
<evidence type="ECO:0008006" key="3">
    <source>
        <dbReference type="Google" id="ProtNLM"/>
    </source>
</evidence>
<dbReference type="InterPro" id="IPR036259">
    <property type="entry name" value="MFS_trans_sf"/>
</dbReference>
<dbReference type="AlphaFoldDB" id="A0A383BWU9"/>
<sequence>MWSRTFVVLCLLGFCNGFATAPYQSLLPVYVEADLGRLPLFTAYLRSLTLILGGIFAIVGGRLADVLGLKTTLLLGLAGAGLTGFVFHTHAVVTLTLLILVIGAAAGPWSTAGQSYLIAAAGPSRLGLGGALYFLSGTAGNSVGAFCTGMVKPS</sequence>
<keyword evidence="1" id="KW-0472">Membrane</keyword>
<dbReference type="GO" id="GO:0022857">
    <property type="term" value="F:transmembrane transporter activity"/>
    <property type="evidence" value="ECO:0007669"/>
    <property type="project" value="InterPro"/>
</dbReference>
<feature type="non-terminal residue" evidence="2">
    <location>
        <position position="154"/>
    </location>
</feature>
<protein>
    <recommendedName>
        <fullName evidence="3">Major facilitator superfamily (MFS) profile domain-containing protein</fullName>
    </recommendedName>
</protein>
<dbReference type="SUPFAM" id="SSF103473">
    <property type="entry name" value="MFS general substrate transporter"/>
    <property type="match status" value="1"/>
</dbReference>
<dbReference type="Gene3D" id="1.20.1250.20">
    <property type="entry name" value="MFS general substrate transporter like domains"/>
    <property type="match status" value="1"/>
</dbReference>
<feature type="transmembrane region" description="Helical" evidence="1">
    <location>
        <begin position="73"/>
        <end position="106"/>
    </location>
</feature>
<dbReference type="EMBL" id="UINC01203565">
    <property type="protein sequence ID" value="SVE23878.1"/>
    <property type="molecule type" value="Genomic_DNA"/>
</dbReference>
<feature type="transmembrane region" description="Helical" evidence="1">
    <location>
        <begin position="126"/>
        <end position="151"/>
    </location>
</feature>
<evidence type="ECO:0000256" key="1">
    <source>
        <dbReference type="SAM" id="Phobius"/>
    </source>
</evidence>
<name>A0A383BWU9_9ZZZZ</name>
<keyword evidence="1" id="KW-0812">Transmembrane</keyword>
<accession>A0A383BWU9</accession>
<organism evidence="2">
    <name type="scientific">marine metagenome</name>
    <dbReference type="NCBI Taxonomy" id="408172"/>
    <lineage>
        <taxon>unclassified sequences</taxon>
        <taxon>metagenomes</taxon>
        <taxon>ecological metagenomes</taxon>
    </lineage>
</organism>
<dbReference type="InterPro" id="IPR011701">
    <property type="entry name" value="MFS"/>
</dbReference>
<proteinExistence type="predicted"/>
<evidence type="ECO:0000313" key="2">
    <source>
        <dbReference type="EMBL" id="SVE23878.1"/>
    </source>
</evidence>
<gene>
    <name evidence="2" type="ORF">METZ01_LOCUS476732</name>
</gene>
<reference evidence="2" key="1">
    <citation type="submission" date="2018-05" db="EMBL/GenBank/DDBJ databases">
        <authorList>
            <person name="Lanie J.A."/>
            <person name="Ng W.-L."/>
            <person name="Kazmierczak K.M."/>
            <person name="Andrzejewski T.M."/>
            <person name="Davidsen T.M."/>
            <person name="Wayne K.J."/>
            <person name="Tettelin H."/>
            <person name="Glass J.I."/>
            <person name="Rusch D."/>
            <person name="Podicherti R."/>
            <person name="Tsui H.-C.T."/>
            <person name="Winkler M.E."/>
        </authorList>
    </citation>
    <scope>NUCLEOTIDE SEQUENCE</scope>
</reference>
<dbReference type="Pfam" id="PF07690">
    <property type="entry name" value="MFS_1"/>
    <property type="match status" value="1"/>
</dbReference>